<keyword evidence="12" id="KW-1185">Reference proteome</keyword>
<accession>A0A926NCW1</accession>
<dbReference type="GO" id="GO:0051607">
    <property type="term" value="P:defense response to virus"/>
    <property type="evidence" value="ECO:0007669"/>
    <property type="project" value="UniProtKB-KW"/>
</dbReference>
<evidence type="ECO:0000313" key="11">
    <source>
        <dbReference type="EMBL" id="MBD1373495.1"/>
    </source>
</evidence>
<dbReference type="EC" id="3.1.12.1" evidence="9"/>
<dbReference type="InterPro" id="IPR022765">
    <property type="entry name" value="Dna2/Cas4_DUF83"/>
</dbReference>
<evidence type="ECO:0000256" key="5">
    <source>
        <dbReference type="ARBA" id="ARBA00023004"/>
    </source>
</evidence>
<keyword evidence="8 9" id="KW-0464">Manganese</keyword>
<dbReference type="Pfam" id="PF01930">
    <property type="entry name" value="Cas_Cas4"/>
    <property type="match status" value="1"/>
</dbReference>
<gene>
    <name evidence="11" type="primary">cas4</name>
    <name evidence="11" type="ORF">IC620_14165</name>
</gene>
<dbReference type="Proteomes" id="UP000661691">
    <property type="component" value="Unassembled WGS sequence"/>
</dbReference>
<evidence type="ECO:0000256" key="6">
    <source>
        <dbReference type="ARBA" id="ARBA00023014"/>
    </source>
</evidence>
<dbReference type="PANTHER" id="PTHR37168:SF2">
    <property type="entry name" value="CRISPR-ASSOCIATED EXONUCLEASE CAS4"/>
    <property type="match status" value="1"/>
</dbReference>
<evidence type="ECO:0000256" key="8">
    <source>
        <dbReference type="ARBA" id="ARBA00023211"/>
    </source>
</evidence>
<keyword evidence="1 9" id="KW-0540">Nuclease</keyword>
<dbReference type="GO" id="GO:0051536">
    <property type="term" value="F:iron-sulfur cluster binding"/>
    <property type="evidence" value="ECO:0007669"/>
    <property type="project" value="UniProtKB-KW"/>
</dbReference>
<organism evidence="11 12">
    <name type="scientific">Polycladospora coralii</name>
    <dbReference type="NCBI Taxonomy" id="2771432"/>
    <lineage>
        <taxon>Bacteria</taxon>
        <taxon>Bacillati</taxon>
        <taxon>Bacillota</taxon>
        <taxon>Bacilli</taxon>
        <taxon>Bacillales</taxon>
        <taxon>Thermoactinomycetaceae</taxon>
        <taxon>Polycladospora</taxon>
    </lineage>
</organism>
<comment type="caution">
    <text evidence="11">The sequence shown here is derived from an EMBL/GenBank/DDBJ whole genome shotgun (WGS) entry which is preliminary data.</text>
</comment>
<evidence type="ECO:0000256" key="7">
    <source>
        <dbReference type="ARBA" id="ARBA00023118"/>
    </source>
</evidence>
<keyword evidence="4 9" id="KW-0269">Exonuclease</keyword>
<dbReference type="NCBIfam" id="TIGR00372">
    <property type="entry name" value="cas4"/>
    <property type="match status" value="1"/>
</dbReference>
<dbReference type="EMBL" id="JACXAH010000026">
    <property type="protein sequence ID" value="MBD1373495.1"/>
    <property type="molecule type" value="Genomic_DNA"/>
</dbReference>
<evidence type="ECO:0000256" key="1">
    <source>
        <dbReference type="ARBA" id="ARBA00022722"/>
    </source>
</evidence>
<dbReference type="PANTHER" id="PTHR37168">
    <property type="entry name" value="CRISPR-ASSOCIATED EXONUCLEASE CAS4"/>
    <property type="match status" value="1"/>
</dbReference>
<dbReference type="AlphaFoldDB" id="A0A926NCW1"/>
<comment type="cofactor">
    <cofactor evidence="9">
        <name>iron-sulfur cluster</name>
        <dbReference type="ChEBI" id="CHEBI:30408"/>
    </cofactor>
</comment>
<comment type="cofactor">
    <cofactor evidence="9">
        <name>Mg(2+)</name>
        <dbReference type="ChEBI" id="CHEBI:18420"/>
    </cofactor>
    <cofactor evidence="9">
        <name>Mn(2+)</name>
        <dbReference type="ChEBI" id="CHEBI:29035"/>
    </cofactor>
    <text evidence="9">Mg(2+) or Mn(2+) required for ssDNA cleavage activity.</text>
</comment>
<evidence type="ECO:0000256" key="2">
    <source>
        <dbReference type="ARBA" id="ARBA00022723"/>
    </source>
</evidence>
<keyword evidence="2 9" id="KW-0479">Metal-binding</keyword>
<dbReference type="InterPro" id="IPR011604">
    <property type="entry name" value="PDDEXK-like_dom_sf"/>
</dbReference>
<evidence type="ECO:0000256" key="9">
    <source>
        <dbReference type="RuleBase" id="RU365022"/>
    </source>
</evidence>
<name>A0A926NCW1_9BACL</name>
<dbReference type="Gene3D" id="3.90.320.10">
    <property type="match status" value="1"/>
</dbReference>
<evidence type="ECO:0000313" key="12">
    <source>
        <dbReference type="Proteomes" id="UP000661691"/>
    </source>
</evidence>
<keyword evidence="3 9" id="KW-0378">Hydrolase</keyword>
<evidence type="ECO:0000256" key="4">
    <source>
        <dbReference type="ARBA" id="ARBA00022839"/>
    </source>
</evidence>
<feature type="domain" description="DUF83" evidence="10">
    <location>
        <begin position="5"/>
        <end position="164"/>
    </location>
</feature>
<evidence type="ECO:0000256" key="3">
    <source>
        <dbReference type="ARBA" id="ARBA00022801"/>
    </source>
</evidence>
<evidence type="ECO:0000259" key="10">
    <source>
        <dbReference type="Pfam" id="PF01930"/>
    </source>
</evidence>
<reference evidence="11" key="1">
    <citation type="submission" date="2020-09" db="EMBL/GenBank/DDBJ databases">
        <title>A novel bacterium of genus Hazenella, isolated from South China Sea.</title>
        <authorList>
            <person name="Huang H."/>
            <person name="Mo K."/>
            <person name="Hu Y."/>
        </authorList>
    </citation>
    <scope>NUCLEOTIDE SEQUENCE</scope>
    <source>
        <strain evidence="11">IB182357</strain>
    </source>
</reference>
<keyword evidence="6 9" id="KW-0411">Iron-sulfur</keyword>
<comment type="similarity">
    <text evidence="9">Belongs to the CRISPR-associated exonuclease Cas4 family.</text>
</comment>
<sequence length="166" mass="19558">MIDVTGTHIWYYFICQRELWLILHQIAADQEDENLDIGRFLSENTYQRNKKEVLIGNIKVDRVRKENGKLVIGEVKKTSRYLESARYQLLYYLDVLRQMGIDATGELLFPEEKKTEVVEWSIEAKQKLDHAISEIQQIAQKPVPAEPEKIKFCNKCAYREYCWAEG</sequence>
<dbReference type="RefSeq" id="WP_191142562.1">
    <property type="nucleotide sequence ID" value="NZ_JACXAH010000026.1"/>
</dbReference>
<proteinExistence type="inferred from homology"/>
<protein>
    <recommendedName>
        <fullName evidence="9">CRISPR-associated exonuclease Cas4</fullName>
        <ecNumber evidence="9">3.1.12.1</ecNumber>
    </recommendedName>
</protein>
<comment type="function">
    <text evidence="9">CRISPR (clustered regularly interspaced short palindromic repeat) is an adaptive immune system that provides protection against mobile genetic elements (viruses, transposable elements and conjugative plasmids). CRISPR clusters contain sequences complementary to antecedent mobile elements and target invading nucleic acids. CRISPR clusters are transcribed and processed into CRISPR RNA (crRNA).</text>
</comment>
<dbReference type="GO" id="GO:0046872">
    <property type="term" value="F:metal ion binding"/>
    <property type="evidence" value="ECO:0007669"/>
    <property type="project" value="UniProtKB-KW"/>
</dbReference>
<keyword evidence="7 9" id="KW-0051">Antiviral defense</keyword>
<dbReference type="GO" id="GO:0004527">
    <property type="term" value="F:exonuclease activity"/>
    <property type="evidence" value="ECO:0007669"/>
    <property type="project" value="UniProtKB-KW"/>
</dbReference>
<dbReference type="InterPro" id="IPR013343">
    <property type="entry name" value="CRISPR-assoc_prot_Cas4"/>
</dbReference>
<keyword evidence="5 9" id="KW-0408">Iron</keyword>